<gene>
    <name evidence="2" type="ORF">KSW38_10130</name>
</gene>
<comment type="caution">
    <text evidence="2">The sequence shown here is derived from an EMBL/GenBank/DDBJ whole genome shotgun (WGS) entry which is preliminary data.</text>
</comment>
<protein>
    <submittedName>
        <fullName evidence="2">Uncharacterized protein</fullName>
    </submittedName>
</protein>
<dbReference type="RefSeq" id="WP_216924799.1">
    <property type="nucleotide sequence ID" value="NZ_JAHOPC010000005.1"/>
</dbReference>
<keyword evidence="3" id="KW-1185">Reference proteome</keyword>
<feature type="region of interest" description="Disordered" evidence="1">
    <location>
        <begin position="266"/>
        <end position="287"/>
    </location>
</feature>
<evidence type="ECO:0000256" key="1">
    <source>
        <dbReference type="SAM" id="MobiDB-lite"/>
    </source>
</evidence>
<organism evidence="2 3">
    <name type="scientific">Paenarthrobacter aromaticivorans</name>
    <dbReference type="NCBI Taxonomy" id="2849150"/>
    <lineage>
        <taxon>Bacteria</taxon>
        <taxon>Bacillati</taxon>
        <taxon>Actinomycetota</taxon>
        <taxon>Actinomycetes</taxon>
        <taxon>Micrococcales</taxon>
        <taxon>Micrococcaceae</taxon>
        <taxon>Paenarthrobacter</taxon>
    </lineage>
</organism>
<name>A0ABS6I4L2_9MICC</name>
<dbReference type="EMBL" id="JAHOPC010000005">
    <property type="protein sequence ID" value="MBU8866645.1"/>
    <property type="molecule type" value="Genomic_DNA"/>
</dbReference>
<dbReference type="Proteomes" id="UP000824166">
    <property type="component" value="Unassembled WGS sequence"/>
</dbReference>
<proteinExistence type="predicted"/>
<evidence type="ECO:0000313" key="2">
    <source>
        <dbReference type="EMBL" id="MBU8866645.1"/>
    </source>
</evidence>
<accession>A0ABS6I4L2</accession>
<evidence type="ECO:0000313" key="3">
    <source>
        <dbReference type="Proteomes" id="UP000824166"/>
    </source>
</evidence>
<sequence length="287" mass="31873">MAREVFAELGYEVHIHSDHATDAAGRAYGFWNVAASCHNGTKSQWRDIIRLHLQRVLASFEAADPFDEFTPDEVSRRTYARLYDEASIPNLDHYPHSQFAPGVVEMLALDLPDTVAVFNRDHATMFGGWEALRAQGIANLRALNDEQIHTVPTQGDGSFTALLGDSVYTAGKAILLPGLAAELTGQYPSKNLGWLMSVPNRHQLVWHFIEGESVIAALDGMVRFTALGYSDAPGPVSPHVYWWNGTAYEQLTQLAEDGNLSIHVSLNSRPPSKRRCPQRTAREFSTR</sequence>
<reference evidence="2 3" key="1">
    <citation type="submission" date="2021-06" db="EMBL/GenBank/DDBJ databases">
        <authorList>
            <person name="Jeong J.W."/>
        </authorList>
    </citation>
    <scope>NUCLEOTIDE SEQUENCE [LARGE SCALE GENOMIC DNA]</scope>
    <source>
        <strain evidence="2 3">MMS21-TAE1-1</strain>
    </source>
</reference>